<keyword evidence="2 4" id="KW-0129">CBS domain</keyword>
<dbReference type="PANTHER" id="PTHR43080:SF2">
    <property type="entry name" value="CBS DOMAIN-CONTAINING PROTEIN"/>
    <property type="match status" value="1"/>
</dbReference>
<keyword evidence="3" id="KW-0486">Methionine biosynthesis</keyword>
<accession>A0A848D5S7</accession>
<gene>
    <name evidence="6" type="ORF">GIS02_01880</name>
</gene>
<dbReference type="InterPro" id="IPR000644">
    <property type="entry name" value="CBS_dom"/>
</dbReference>
<proteinExistence type="predicted"/>
<dbReference type="Proteomes" id="UP000606580">
    <property type="component" value="Unassembled WGS sequence"/>
</dbReference>
<protein>
    <submittedName>
        <fullName evidence="6">CBS domain-containing protein</fullName>
    </submittedName>
</protein>
<feature type="domain" description="CBS" evidence="5">
    <location>
        <begin position="121"/>
        <end position="180"/>
    </location>
</feature>
<feature type="domain" description="CBS" evidence="5">
    <location>
        <begin position="184"/>
        <end position="242"/>
    </location>
</feature>
<keyword evidence="1" id="KW-0028">Amino-acid biosynthesis</keyword>
<dbReference type="PROSITE" id="PS51371">
    <property type="entry name" value="CBS"/>
    <property type="match status" value="4"/>
</dbReference>
<evidence type="ECO:0000256" key="2">
    <source>
        <dbReference type="ARBA" id="ARBA00023122"/>
    </source>
</evidence>
<dbReference type="SUPFAM" id="SSF54631">
    <property type="entry name" value="CBS-domain pair"/>
    <property type="match status" value="2"/>
</dbReference>
<dbReference type="Gene3D" id="3.10.580.10">
    <property type="entry name" value="CBS-domain"/>
    <property type="match status" value="2"/>
</dbReference>
<sequence length="309" mass="33929">MTLHNQNIPQPVRKDAYSKNLGPISFESRISDHEGDVMTIASREVVMIPPTTTIMGAAKTMLTYHFRRLPIADAGTNRLVGIVTSLDIADFMGGGLRHNLLQSRFHNNLLAAVNESIKEIMEENVVSLGEKSSINSALRIMIEKNIGGIPIVDGDNRVRAIISERDFVWLHDNMITNKKVKEYMSGNVISISPDLPIGEAASNMITHGFRRFPVKKEGVLFGMITASDVLRYLASGEVFNKLIGADVSEALDVPVNELITKEVITIAPEVDMGAAAHLMVENKIGSLPVVDDEKLVGIITERDFIKSLV</sequence>
<dbReference type="InterPro" id="IPR051257">
    <property type="entry name" value="Diverse_CBS-Domain"/>
</dbReference>
<dbReference type="SMART" id="SM00116">
    <property type="entry name" value="CBS"/>
    <property type="match status" value="4"/>
</dbReference>
<evidence type="ECO:0000256" key="3">
    <source>
        <dbReference type="ARBA" id="ARBA00023167"/>
    </source>
</evidence>
<dbReference type="AlphaFoldDB" id="A0A848D5S7"/>
<evidence type="ECO:0000259" key="5">
    <source>
        <dbReference type="PROSITE" id="PS51371"/>
    </source>
</evidence>
<dbReference type="CDD" id="cd17779">
    <property type="entry name" value="CBS_archAMPK_gamma-repeat1"/>
    <property type="match status" value="1"/>
</dbReference>
<dbReference type="Pfam" id="PF00571">
    <property type="entry name" value="CBS"/>
    <property type="match status" value="4"/>
</dbReference>
<comment type="caution">
    <text evidence="6">The sequence shown here is derived from an EMBL/GenBank/DDBJ whole genome shotgun (WGS) entry which is preliminary data.</text>
</comment>
<dbReference type="EMBL" id="WNEG01000034">
    <property type="protein sequence ID" value="NMG82939.1"/>
    <property type="molecule type" value="Genomic_DNA"/>
</dbReference>
<feature type="domain" description="CBS" evidence="5">
    <location>
        <begin position="259"/>
        <end position="309"/>
    </location>
</feature>
<evidence type="ECO:0000313" key="7">
    <source>
        <dbReference type="Proteomes" id="UP000606580"/>
    </source>
</evidence>
<feature type="domain" description="CBS" evidence="5">
    <location>
        <begin position="41"/>
        <end position="100"/>
    </location>
</feature>
<evidence type="ECO:0000256" key="4">
    <source>
        <dbReference type="PROSITE-ProRule" id="PRU00703"/>
    </source>
</evidence>
<reference evidence="6" key="1">
    <citation type="journal article" date="2020" name="MBio">
        <title>'Candidatus Ethanoperedens,' a Thermophilic Genus of Archaea Mediating the Anaerobic Oxidation of Ethane.</title>
        <authorList>
            <person name="Hahn C.J."/>
            <person name="Laso-Perez R."/>
            <person name="Vulcano F."/>
            <person name="Vaziourakis K.M."/>
            <person name="Stokke R."/>
            <person name="Steen I.H."/>
            <person name="Teske A."/>
            <person name="Boetius A."/>
            <person name="Liebeke M."/>
            <person name="Amann R."/>
            <person name="Knittel K."/>
            <person name="Wegener G."/>
        </authorList>
    </citation>
    <scope>NUCLEOTIDE SEQUENCE</scope>
    <source>
        <strain evidence="6">GoM-Arc1-LC-WB58</strain>
    </source>
</reference>
<dbReference type="GO" id="GO:0009086">
    <property type="term" value="P:methionine biosynthetic process"/>
    <property type="evidence" value="ECO:0007669"/>
    <property type="project" value="UniProtKB-KW"/>
</dbReference>
<dbReference type="PANTHER" id="PTHR43080">
    <property type="entry name" value="CBS DOMAIN-CONTAINING PROTEIN CBSX3, MITOCHONDRIAL"/>
    <property type="match status" value="1"/>
</dbReference>
<dbReference type="InterPro" id="IPR046342">
    <property type="entry name" value="CBS_dom_sf"/>
</dbReference>
<name>A0A848D5S7_9EURY</name>
<organism evidence="6 7">
    <name type="scientific">Candidatus Ethanoperedens thermophilum</name>
    <dbReference type="NCBI Taxonomy" id="2766897"/>
    <lineage>
        <taxon>Archaea</taxon>
        <taxon>Methanobacteriati</taxon>
        <taxon>Methanobacteriota</taxon>
        <taxon>Stenosarchaea group</taxon>
        <taxon>Methanomicrobia</taxon>
        <taxon>Methanosarcinales</taxon>
        <taxon>Methanosarcinales incertae sedis</taxon>
        <taxon>GOM Arc I cluster</taxon>
        <taxon>Candidatus Ethanoperedens</taxon>
    </lineage>
</organism>
<evidence type="ECO:0000313" key="6">
    <source>
        <dbReference type="EMBL" id="NMG82939.1"/>
    </source>
</evidence>
<evidence type="ECO:0000256" key="1">
    <source>
        <dbReference type="ARBA" id="ARBA00022605"/>
    </source>
</evidence>